<evidence type="ECO:0000313" key="2">
    <source>
        <dbReference type="EMBL" id="KAK8761322.1"/>
    </source>
</evidence>
<accession>A0AAQ4DFT2</accession>
<feature type="region of interest" description="Disordered" evidence="1">
    <location>
        <begin position="52"/>
        <end position="89"/>
    </location>
</feature>
<gene>
    <name evidence="2" type="ORF">V5799_027411</name>
</gene>
<dbReference type="EMBL" id="JARKHS020031298">
    <property type="protein sequence ID" value="KAK8761322.1"/>
    <property type="molecule type" value="Genomic_DNA"/>
</dbReference>
<dbReference type="Proteomes" id="UP001321473">
    <property type="component" value="Unassembled WGS sequence"/>
</dbReference>
<feature type="region of interest" description="Disordered" evidence="1">
    <location>
        <begin position="1"/>
        <end position="25"/>
    </location>
</feature>
<comment type="caution">
    <text evidence="2">The sequence shown here is derived from an EMBL/GenBank/DDBJ whole genome shotgun (WGS) entry which is preliminary data.</text>
</comment>
<feature type="compositionally biased region" description="Acidic residues" evidence="1">
    <location>
        <begin position="59"/>
        <end position="79"/>
    </location>
</feature>
<name>A0AAQ4DFT2_AMBAM</name>
<evidence type="ECO:0008006" key="4">
    <source>
        <dbReference type="Google" id="ProtNLM"/>
    </source>
</evidence>
<proteinExistence type="predicted"/>
<evidence type="ECO:0000313" key="3">
    <source>
        <dbReference type="Proteomes" id="UP001321473"/>
    </source>
</evidence>
<reference evidence="2 3" key="1">
    <citation type="journal article" date="2023" name="Arcadia Sci">
        <title>De novo assembly of a long-read Amblyomma americanum tick genome.</title>
        <authorList>
            <person name="Chou S."/>
            <person name="Poskanzer K.E."/>
            <person name="Rollins M."/>
            <person name="Thuy-Boun P.S."/>
        </authorList>
    </citation>
    <scope>NUCLEOTIDE SEQUENCE [LARGE SCALE GENOMIC DNA]</scope>
    <source>
        <strain evidence="2">F_SG_1</strain>
        <tissue evidence="2">Salivary glands</tissue>
    </source>
</reference>
<feature type="non-terminal residue" evidence="2">
    <location>
        <position position="147"/>
    </location>
</feature>
<protein>
    <recommendedName>
        <fullName evidence="4">PiggyBac transposable element-derived protein domain-containing protein</fullName>
    </recommendedName>
</protein>
<keyword evidence="3" id="KW-1185">Reference proteome</keyword>
<sequence>MDAPTFYGAPNIQNHGRSRCKPPNSVADRLFTSTLNGDVSDADLSDYEENEIDPVGAVNDDEDVPVASSDEAEIEETGDDERQPPSKKSRMVKWCRKKFEPDNIDCVYQPRGASPPMDSLKNFECYFTNSVFEELTKYTNVYYLQKT</sequence>
<dbReference type="AlphaFoldDB" id="A0AAQ4DFT2"/>
<organism evidence="2 3">
    <name type="scientific">Amblyomma americanum</name>
    <name type="common">Lone star tick</name>
    <dbReference type="NCBI Taxonomy" id="6943"/>
    <lineage>
        <taxon>Eukaryota</taxon>
        <taxon>Metazoa</taxon>
        <taxon>Ecdysozoa</taxon>
        <taxon>Arthropoda</taxon>
        <taxon>Chelicerata</taxon>
        <taxon>Arachnida</taxon>
        <taxon>Acari</taxon>
        <taxon>Parasitiformes</taxon>
        <taxon>Ixodida</taxon>
        <taxon>Ixodoidea</taxon>
        <taxon>Ixodidae</taxon>
        <taxon>Amblyomminae</taxon>
        <taxon>Amblyomma</taxon>
    </lineage>
</organism>
<evidence type="ECO:0000256" key="1">
    <source>
        <dbReference type="SAM" id="MobiDB-lite"/>
    </source>
</evidence>